<gene>
    <name evidence="1" type="ORF">BJ138DRAFT_1106387</name>
</gene>
<sequence length="184" mass="20490">MAEDRADYVDYAVPILDDNDSTSAIPFMWKVADYDETTETWTLSGAFLSEYILDTFAHHLEILDAVESNEWKQRLARPRGALALSTVTVERAFRYYETGDLVFPPIAALKAFSSGNWSRKTEQVMGSLDHTTNKAWKKIIAAATPYIGAHKARLLGQTKQASTSKQVSSRSLCFEPDSDGSEGE</sequence>
<name>A0ACB7ZW86_9AGAM</name>
<organism evidence="1 2">
    <name type="scientific">Hygrophoropsis aurantiaca</name>
    <dbReference type="NCBI Taxonomy" id="72124"/>
    <lineage>
        <taxon>Eukaryota</taxon>
        <taxon>Fungi</taxon>
        <taxon>Dikarya</taxon>
        <taxon>Basidiomycota</taxon>
        <taxon>Agaricomycotina</taxon>
        <taxon>Agaricomycetes</taxon>
        <taxon>Agaricomycetidae</taxon>
        <taxon>Boletales</taxon>
        <taxon>Coniophorineae</taxon>
        <taxon>Hygrophoropsidaceae</taxon>
        <taxon>Hygrophoropsis</taxon>
    </lineage>
</organism>
<keyword evidence="2" id="KW-1185">Reference proteome</keyword>
<dbReference type="Proteomes" id="UP000790377">
    <property type="component" value="Unassembled WGS sequence"/>
</dbReference>
<dbReference type="EMBL" id="MU268314">
    <property type="protein sequence ID" value="KAH7904954.1"/>
    <property type="molecule type" value="Genomic_DNA"/>
</dbReference>
<evidence type="ECO:0000313" key="1">
    <source>
        <dbReference type="EMBL" id="KAH7904954.1"/>
    </source>
</evidence>
<comment type="caution">
    <text evidence="1">The sequence shown here is derived from an EMBL/GenBank/DDBJ whole genome shotgun (WGS) entry which is preliminary data.</text>
</comment>
<reference evidence="1" key="1">
    <citation type="journal article" date="2021" name="New Phytol.">
        <title>Evolutionary innovations through gain and loss of genes in the ectomycorrhizal Boletales.</title>
        <authorList>
            <person name="Wu G."/>
            <person name="Miyauchi S."/>
            <person name="Morin E."/>
            <person name="Kuo A."/>
            <person name="Drula E."/>
            <person name="Varga T."/>
            <person name="Kohler A."/>
            <person name="Feng B."/>
            <person name="Cao Y."/>
            <person name="Lipzen A."/>
            <person name="Daum C."/>
            <person name="Hundley H."/>
            <person name="Pangilinan J."/>
            <person name="Johnson J."/>
            <person name="Barry K."/>
            <person name="LaButti K."/>
            <person name="Ng V."/>
            <person name="Ahrendt S."/>
            <person name="Min B."/>
            <person name="Choi I.G."/>
            <person name="Park H."/>
            <person name="Plett J.M."/>
            <person name="Magnuson J."/>
            <person name="Spatafora J.W."/>
            <person name="Nagy L.G."/>
            <person name="Henrissat B."/>
            <person name="Grigoriev I.V."/>
            <person name="Yang Z.L."/>
            <person name="Xu J."/>
            <person name="Martin F.M."/>
        </authorList>
    </citation>
    <scope>NUCLEOTIDE SEQUENCE</scope>
    <source>
        <strain evidence="1">ATCC 28755</strain>
    </source>
</reference>
<accession>A0ACB7ZW86</accession>
<evidence type="ECO:0000313" key="2">
    <source>
        <dbReference type="Proteomes" id="UP000790377"/>
    </source>
</evidence>
<protein>
    <submittedName>
        <fullName evidence="1">Uncharacterized protein</fullName>
    </submittedName>
</protein>
<proteinExistence type="predicted"/>